<dbReference type="Proteomes" id="UP001499986">
    <property type="component" value="Unassembled WGS sequence"/>
</dbReference>
<dbReference type="Pfam" id="PF19916">
    <property type="entry name" value="VMAP-M0"/>
    <property type="match status" value="1"/>
</dbReference>
<sequence>MEDPDYAVKVAHAALYRDQDPRAFGGGVLIAPDLVLTCAHVVNQILGRPSLAQERPAGPDDVLATLSVALPGAFAKHRFRAKLEGWLPAGRPDGQPARDGDAEWAGDLALLRIEDAPVCSEDRSLSVLSATRLPDVRPPDIGRCRVGTVSYVWFGSGAPSTIAAATAQGVTDHWIVLDCPASAQGIVGGYSGSPLWDRELQQVVGLVVGRRGQRAFAVPVWDVHTRFEAGGDGTWPASARPARDDRRRTSLILQLLGPLRACLVSPADRAECADRLVRELGLPGQGPGADASHEWIARMALSRPRGIPTLLALVHSRTVSEDDRRWVRRTALSTAPDQFLTALEHRELLELLIGTEPDSDSASLPGPQDAAARALQLGPSLTGLEWPEAVAVLEAYQSRRGRVPRLLRLVEFAAAHTTAEETQHALRAWNDAVARRLDVSESLLEHRAQAIESLDAAIDAPVVQVQLWRAGNSDAFSYVLRATDALGGVTHHRTQDRPVPLTGLLAELRTLLEDIAPHSAPGALPTVECFVTPDELDLPFDQWIYHEDDLFPAVLGKDFLCVLRCPELRRRTFASELRYRWQALLSGRLVLLERHDPVIQERGAASPVCAVALISPDTELVRLRVIALAVGVPGVVWARPSTRTELGQALIELAQGAAPNELPRRVYEARVAAEPGSIGTRLALVWDGPDNLPEALRLSDPSP</sequence>
<organism evidence="3 4">
    <name type="scientific">Streptomyces coeruleofuscus</name>
    <dbReference type="NCBI Taxonomy" id="66879"/>
    <lineage>
        <taxon>Bacteria</taxon>
        <taxon>Bacillati</taxon>
        <taxon>Actinomycetota</taxon>
        <taxon>Actinomycetes</taxon>
        <taxon>Kitasatosporales</taxon>
        <taxon>Streptomycetaceae</taxon>
        <taxon>Streptomyces</taxon>
    </lineage>
</organism>
<feature type="domain" description="vWA-MoxR associated protein C-terminal" evidence="2">
    <location>
        <begin position="491"/>
        <end position="689"/>
    </location>
</feature>
<feature type="domain" description="vWA-MoxR associated protein middle region 0" evidence="1">
    <location>
        <begin position="385"/>
        <end position="447"/>
    </location>
</feature>
<dbReference type="InterPro" id="IPR045555">
    <property type="entry name" value="VMAP-M0"/>
</dbReference>
<protein>
    <recommendedName>
        <fullName evidence="5">Serine protease</fullName>
    </recommendedName>
</protein>
<reference evidence="3 4" key="1">
    <citation type="journal article" date="2019" name="Int. J. Syst. Evol. Microbiol.">
        <title>The Global Catalogue of Microorganisms (GCM) 10K type strain sequencing project: providing services to taxonomists for standard genome sequencing and annotation.</title>
        <authorList>
            <consortium name="The Broad Institute Genomics Platform"/>
            <consortium name="The Broad Institute Genome Sequencing Center for Infectious Disease"/>
            <person name="Wu L."/>
            <person name="Ma J."/>
        </authorList>
    </citation>
    <scope>NUCLEOTIDE SEQUENCE [LARGE SCALE GENOMIC DNA]</scope>
    <source>
        <strain evidence="3 4">JCM 4358</strain>
    </source>
</reference>
<evidence type="ECO:0000313" key="3">
    <source>
        <dbReference type="EMBL" id="GAA2424526.1"/>
    </source>
</evidence>
<evidence type="ECO:0008006" key="5">
    <source>
        <dbReference type="Google" id="ProtNLM"/>
    </source>
</evidence>
<dbReference type="RefSeq" id="WP_346139396.1">
    <property type="nucleotide sequence ID" value="NZ_BAAASE010000015.1"/>
</dbReference>
<dbReference type="InterPro" id="IPR045450">
    <property type="entry name" value="VMAP_C"/>
</dbReference>
<proteinExistence type="predicted"/>
<keyword evidence="4" id="KW-1185">Reference proteome</keyword>
<gene>
    <name evidence="3" type="ORF">GCM10010255_77680</name>
</gene>
<evidence type="ECO:0000259" key="2">
    <source>
        <dbReference type="Pfam" id="PF20028"/>
    </source>
</evidence>
<evidence type="ECO:0000259" key="1">
    <source>
        <dbReference type="Pfam" id="PF19916"/>
    </source>
</evidence>
<dbReference type="Pfam" id="PF20028">
    <property type="entry name" value="VMAP-C"/>
    <property type="match status" value="1"/>
</dbReference>
<comment type="caution">
    <text evidence="3">The sequence shown here is derived from an EMBL/GenBank/DDBJ whole genome shotgun (WGS) entry which is preliminary data.</text>
</comment>
<evidence type="ECO:0000313" key="4">
    <source>
        <dbReference type="Proteomes" id="UP001499986"/>
    </source>
</evidence>
<dbReference type="EMBL" id="BAAASE010000015">
    <property type="protein sequence ID" value="GAA2424526.1"/>
    <property type="molecule type" value="Genomic_DNA"/>
</dbReference>
<dbReference type="Pfam" id="PF13365">
    <property type="entry name" value="Trypsin_2"/>
    <property type="match status" value="1"/>
</dbReference>
<dbReference type="SUPFAM" id="SSF50494">
    <property type="entry name" value="Trypsin-like serine proteases"/>
    <property type="match status" value="1"/>
</dbReference>
<dbReference type="InterPro" id="IPR009003">
    <property type="entry name" value="Peptidase_S1_PA"/>
</dbReference>
<name>A0ABN3J8D9_9ACTN</name>
<accession>A0ABN3J8D9</accession>